<name>A0ABM1TVC1_MICOH</name>
<evidence type="ECO:0000313" key="3">
    <source>
        <dbReference type="RefSeq" id="XP_026633683.1"/>
    </source>
</evidence>
<dbReference type="CDD" id="cd07765">
    <property type="entry name" value="KRAB_A-box"/>
    <property type="match status" value="1"/>
</dbReference>
<dbReference type="SUPFAM" id="SSF109640">
    <property type="entry name" value="KRAB domain (Kruppel-associated box)"/>
    <property type="match status" value="1"/>
</dbReference>
<keyword evidence="2" id="KW-1185">Reference proteome</keyword>
<organism evidence="2 3">
    <name type="scientific">Microtus ochrogaster</name>
    <name type="common">Prairie vole</name>
    <dbReference type="NCBI Taxonomy" id="79684"/>
    <lineage>
        <taxon>Eukaryota</taxon>
        <taxon>Metazoa</taxon>
        <taxon>Chordata</taxon>
        <taxon>Craniata</taxon>
        <taxon>Vertebrata</taxon>
        <taxon>Euteleostomi</taxon>
        <taxon>Mammalia</taxon>
        <taxon>Eutheria</taxon>
        <taxon>Euarchontoglires</taxon>
        <taxon>Glires</taxon>
        <taxon>Rodentia</taxon>
        <taxon>Myomorpha</taxon>
        <taxon>Muroidea</taxon>
        <taxon>Cricetidae</taxon>
        <taxon>Arvicolinae</taxon>
        <taxon>Microtus</taxon>
    </lineage>
</organism>
<dbReference type="InterPro" id="IPR036051">
    <property type="entry name" value="KRAB_dom_sf"/>
</dbReference>
<dbReference type="InterPro" id="IPR001909">
    <property type="entry name" value="KRAB"/>
</dbReference>
<proteinExistence type="predicted"/>
<dbReference type="SMART" id="SM00349">
    <property type="entry name" value="KRAB"/>
    <property type="match status" value="1"/>
</dbReference>
<dbReference type="Proteomes" id="UP000694915">
    <property type="component" value="Unplaced"/>
</dbReference>
<dbReference type="GeneID" id="101990405"/>
<feature type="domain" description="KRAB" evidence="1">
    <location>
        <begin position="6"/>
        <end position="66"/>
    </location>
</feature>
<evidence type="ECO:0000313" key="2">
    <source>
        <dbReference type="Proteomes" id="UP000694915"/>
    </source>
</evidence>
<dbReference type="PROSITE" id="PS50805">
    <property type="entry name" value="KRAB"/>
    <property type="match status" value="1"/>
</dbReference>
<reference evidence="3" key="1">
    <citation type="submission" date="2025-08" db="UniProtKB">
        <authorList>
            <consortium name="RefSeq"/>
        </authorList>
    </citation>
    <scope>IDENTIFICATION</scope>
</reference>
<gene>
    <name evidence="3" type="primary">LOC101990405</name>
</gene>
<dbReference type="Pfam" id="PF01352">
    <property type="entry name" value="KRAB"/>
    <property type="match status" value="1"/>
</dbReference>
<dbReference type="RefSeq" id="XP_026633683.1">
    <property type="nucleotide sequence ID" value="XM_026777882.1"/>
</dbReference>
<accession>A0ABM1TVC1</accession>
<protein>
    <submittedName>
        <fullName evidence="3">Zinc finger protein 120-like</fullName>
    </submittedName>
</protein>
<dbReference type="PANTHER" id="PTHR23232:SF151">
    <property type="entry name" value="EXPRESSED SEQUENCE AW146154-RELATED"/>
    <property type="match status" value="1"/>
</dbReference>
<sequence length="66" mass="7887">MTENGVTYEDVHINFTWDEWTLLDPSQKNLYKEVMLETHRNLTVIGYNLEDHSIEELDQISIQYGR</sequence>
<dbReference type="InterPro" id="IPR050169">
    <property type="entry name" value="Krueppel_C2H2_ZnF"/>
</dbReference>
<dbReference type="PANTHER" id="PTHR23232">
    <property type="entry name" value="KRAB DOMAIN C2H2 ZINC FINGER"/>
    <property type="match status" value="1"/>
</dbReference>
<dbReference type="Gene3D" id="6.10.140.140">
    <property type="match status" value="1"/>
</dbReference>
<evidence type="ECO:0000259" key="1">
    <source>
        <dbReference type="PROSITE" id="PS50805"/>
    </source>
</evidence>